<name>A0ACB8Y6K3_ARCLA</name>
<gene>
    <name evidence="1" type="ORF">L6452_35447</name>
</gene>
<organism evidence="1 2">
    <name type="scientific">Arctium lappa</name>
    <name type="common">Greater burdock</name>
    <name type="synonym">Lappa major</name>
    <dbReference type="NCBI Taxonomy" id="4217"/>
    <lineage>
        <taxon>Eukaryota</taxon>
        <taxon>Viridiplantae</taxon>
        <taxon>Streptophyta</taxon>
        <taxon>Embryophyta</taxon>
        <taxon>Tracheophyta</taxon>
        <taxon>Spermatophyta</taxon>
        <taxon>Magnoliopsida</taxon>
        <taxon>eudicotyledons</taxon>
        <taxon>Gunneridae</taxon>
        <taxon>Pentapetalae</taxon>
        <taxon>asterids</taxon>
        <taxon>campanulids</taxon>
        <taxon>Asterales</taxon>
        <taxon>Asteraceae</taxon>
        <taxon>Carduoideae</taxon>
        <taxon>Cardueae</taxon>
        <taxon>Arctiinae</taxon>
        <taxon>Arctium</taxon>
    </lineage>
</organism>
<proteinExistence type="predicted"/>
<accession>A0ACB8Y6K3</accession>
<dbReference type="Proteomes" id="UP001055879">
    <property type="component" value="Linkage Group LG13"/>
</dbReference>
<reference evidence="1 2" key="2">
    <citation type="journal article" date="2022" name="Mol. Ecol. Resour.">
        <title>The genomes of chicory, endive, great burdock and yacon provide insights into Asteraceae paleo-polyploidization history and plant inulin production.</title>
        <authorList>
            <person name="Fan W."/>
            <person name="Wang S."/>
            <person name="Wang H."/>
            <person name="Wang A."/>
            <person name="Jiang F."/>
            <person name="Liu H."/>
            <person name="Zhao H."/>
            <person name="Xu D."/>
            <person name="Zhang Y."/>
        </authorList>
    </citation>
    <scope>NUCLEOTIDE SEQUENCE [LARGE SCALE GENOMIC DNA]</scope>
    <source>
        <strain evidence="2">cv. Niubang</strain>
    </source>
</reference>
<evidence type="ECO:0000313" key="1">
    <source>
        <dbReference type="EMBL" id="KAI3680674.1"/>
    </source>
</evidence>
<protein>
    <submittedName>
        <fullName evidence="1">Uncharacterized protein</fullName>
    </submittedName>
</protein>
<evidence type="ECO:0000313" key="2">
    <source>
        <dbReference type="Proteomes" id="UP001055879"/>
    </source>
</evidence>
<dbReference type="EMBL" id="CM042059">
    <property type="protein sequence ID" value="KAI3680674.1"/>
    <property type="molecule type" value="Genomic_DNA"/>
</dbReference>
<keyword evidence="2" id="KW-1185">Reference proteome</keyword>
<comment type="caution">
    <text evidence="1">The sequence shown here is derived from an EMBL/GenBank/DDBJ whole genome shotgun (WGS) entry which is preliminary data.</text>
</comment>
<reference evidence="2" key="1">
    <citation type="journal article" date="2022" name="Mol. Ecol. Resour.">
        <title>The genomes of chicory, endive, great burdock and yacon provide insights into Asteraceae palaeo-polyploidization history and plant inulin production.</title>
        <authorList>
            <person name="Fan W."/>
            <person name="Wang S."/>
            <person name="Wang H."/>
            <person name="Wang A."/>
            <person name="Jiang F."/>
            <person name="Liu H."/>
            <person name="Zhao H."/>
            <person name="Xu D."/>
            <person name="Zhang Y."/>
        </authorList>
    </citation>
    <scope>NUCLEOTIDE SEQUENCE [LARGE SCALE GENOMIC DNA]</scope>
    <source>
        <strain evidence="2">cv. Niubang</strain>
    </source>
</reference>
<sequence>MVAHITNDLNHLSLLFRKIGNGEGRRKKNSRTKAKTKMAEDIVEAVAGQRHENPIKRAMQARGMVTRSAVGTMQKATAMSPRKTEIDKGKTILEHSSSSSEESEDDENSSTTPDNASVSTGSAPYEKPRQFTTAAAAHYELLANQNLNMEKGFNPEFMNANPFIKDRVKDHDLGSLVAAKRKANSSFVKKFYAEAAGRKRDRVKVRGHWVRYDSATINQVLGLKTPDSCAISTLMQGTTEDNEDEMAKALVVEGKSWELDGRRKCIRPKHLTTEAATGEASVAFAVGTGPSQIDPQSASIPTQTADTLVMVLAELQKMNSRLTSIEDRMRESERSIEFVWSYMRDREEVHRKYLASKEHLLAQELPLFPPGICPIASSPEDDPFTTPTTTTPTNGSEGL</sequence>